<dbReference type="InterPro" id="IPR034122">
    <property type="entry name" value="Retropepsin-like_bacterial"/>
</dbReference>
<dbReference type="CDD" id="cd05483">
    <property type="entry name" value="retropepsin_like_bacteria"/>
    <property type="match status" value="1"/>
</dbReference>
<dbReference type="Pfam" id="PF13650">
    <property type="entry name" value="Asp_protease_2"/>
    <property type="match status" value="1"/>
</dbReference>
<dbReference type="PROSITE" id="PS50175">
    <property type="entry name" value="ASP_PROT_RETROV"/>
    <property type="match status" value="1"/>
</dbReference>
<keyword evidence="1" id="KW-0378">Hydrolase</keyword>
<evidence type="ECO:0000313" key="4">
    <source>
        <dbReference type="Proteomes" id="UP000197097"/>
    </source>
</evidence>
<proteinExistence type="predicted"/>
<dbReference type="RefSeq" id="WP_088472648.1">
    <property type="nucleotide sequence ID" value="NZ_NISJ01000004.1"/>
</dbReference>
<evidence type="ECO:0000313" key="3">
    <source>
        <dbReference type="EMBL" id="OWQ98033.1"/>
    </source>
</evidence>
<organism evidence="3 4">
    <name type="scientific">Sphingopyxis witflariensis</name>
    <dbReference type="NCBI Taxonomy" id="173675"/>
    <lineage>
        <taxon>Bacteria</taxon>
        <taxon>Pseudomonadati</taxon>
        <taxon>Pseudomonadota</taxon>
        <taxon>Alphaproteobacteria</taxon>
        <taxon>Sphingomonadales</taxon>
        <taxon>Sphingomonadaceae</taxon>
        <taxon>Sphingopyxis</taxon>
    </lineage>
</organism>
<evidence type="ECO:0000259" key="2">
    <source>
        <dbReference type="PROSITE" id="PS50175"/>
    </source>
</evidence>
<dbReference type="Gene3D" id="2.40.70.10">
    <property type="entry name" value="Acid Proteases"/>
    <property type="match status" value="2"/>
</dbReference>
<protein>
    <recommendedName>
        <fullName evidence="2">Peptidase A2 domain-containing protein</fullName>
    </recommendedName>
</protein>
<comment type="caution">
    <text evidence="3">The sequence shown here is derived from an EMBL/GenBank/DDBJ whole genome shotgun (WGS) entry which is preliminary data.</text>
</comment>
<dbReference type="EMBL" id="NISJ01000004">
    <property type="protein sequence ID" value="OWQ98033.1"/>
    <property type="molecule type" value="Genomic_DNA"/>
</dbReference>
<dbReference type="OrthoDB" id="107347at2"/>
<dbReference type="Pfam" id="PF13975">
    <property type="entry name" value="gag-asp_proteas"/>
    <property type="match status" value="1"/>
</dbReference>
<dbReference type="SUPFAM" id="SSF50630">
    <property type="entry name" value="Acid proteases"/>
    <property type="match status" value="2"/>
</dbReference>
<gene>
    <name evidence="3" type="ORF">CDQ91_08715</name>
</gene>
<dbReference type="Proteomes" id="UP000197097">
    <property type="component" value="Unassembled WGS sequence"/>
</dbReference>
<evidence type="ECO:0000256" key="1">
    <source>
        <dbReference type="ARBA" id="ARBA00022801"/>
    </source>
</evidence>
<dbReference type="PROSITE" id="PS00141">
    <property type="entry name" value="ASP_PROTEASE"/>
    <property type="match status" value="2"/>
</dbReference>
<dbReference type="GO" id="GO:0004190">
    <property type="term" value="F:aspartic-type endopeptidase activity"/>
    <property type="evidence" value="ECO:0007669"/>
    <property type="project" value="InterPro"/>
</dbReference>
<dbReference type="InterPro" id="IPR001995">
    <property type="entry name" value="Peptidase_A2_cat"/>
</dbReference>
<feature type="domain" description="Peptidase A2" evidence="2">
    <location>
        <begin position="90"/>
        <end position="105"/>
    </location>
</feature>
<dbReference type="InterPro" id="IPR021109">
    <property type="entry name" value="Peptidase_aspartic_dom_sf"/>
</dbReference>
<dbReference type="AlphaFoldDB" id="A0A246JY57"/>
<accession>A0A246JY57</accession>
<reference evidence="3 4" key="1">
    <citation type="journal article" date="2002" name="Int. J. Syst. Evol. Microbiol.">
        <title>Sphingopyxis witflariensis sp. nov., isolated from activated sludge.</title>
        <authorList>
            <person name="Kampfer P."/>
            <person name="Witzenberger R."/>
            <person name="Denner E.B."/>
            <person name="Busse H.J."/>
            <person name="Neef A."/>
        </authorList>
    </citation>
    <scope>NUCLEOTIDE SEQUENCE [LARGE SCALE GENOMIC DNA]</scope>
    <source>
        <strain evidence="3 4">DSM 14551</strain>
    </source>
</reference>
<sequence length="357" mass="38156">MLHAVFSARLRAALDTRLRWATILLAPLAIGASPAPMAAPSAVPPPIAPDADPAPTGHIGAEIVPIIQPFDLDATRRMAVPVMVEGKGPYSFLVDTGAERTVIAEELANRLGLAKGAKLRLATIGSSAIVPSFQIASLEMTNLRLLPFDAPAFAGRHIGAPGLIGVDMLENRRVLIDFRNETMQILETRYRARPIIHTSDAIVVTARNSAGRLILSDARIGGQRVDVIVDTGAQTSVGNLALQRLVMARRQNRVPLFPTILNAVSGEEVAAMRTVLKAIQINGIDVNDLRVSFADSQAFRALGLQERPALLLGMDGLAAFDRIEIDFPNRRVVFDLPSSASQSIIRTGTPAGRLATG</sequence>
<dbReference type="InterPro" id="IPR001969">
    <property type="entry name" value="Aspartic_peptidase_AS"/>
</dbReference>
<name>A0A246JY57_9SPHN</name>
<dbReference type="GO" id="GO:0006508">
    <property type="term" value="P:proteolysis"/>
    <property type="evidence" value="ECO:0007669"/>
    <property type="project" value="InterPro"/>
</dbReference>
<keyword evidence="4" id="KW-1185">Reference proteome</keyword>